<evidence type="ECO:0000256" key="4">
    <source>
        <dbReference type="SAM" id="SignalP"/>
    </source>
</evidence>
<dbReference type="HOGENOM" id="CLU_000134_18_0_4"/>
<accession>A0A0B6RNC4</accession>
<organism evidence="5 6">
    <name type="scientific">Burkholderia plantarii</name>
    <dbReference type="NCBI Taxonomy" id="41899"/>
    <lineage>
        <taxon>Bacteria</taxon>
        <taxon>Pseudomonadati</taxon>
        <taxon>Pseudomonadota</taxon>
        <taxon>Betaproteobacteria</taxon>
        <taxon>Burkholderiales</taxon>
        <taxon>Burkholderiaceae</taxon>
        <taxon>Burkholderia</taxon>
    </lineage>
</organism>
<dbReference type="AlphaFoldDB" id="A0A0B6RNC4"/>
<reference evidence="5 6" key="2">
    <citation type="journal article" date="2016" name="Appl. Microbiol. Biotechnol.">
        <title>Mutations improving production and secretion of extracellular lipase by Burkholderia glumae PG1.</title>
        <authorList>
            <person name="Knapp A."/>
            <person name="Voget S."/>
            <person name="Gao R."/>
            <person name="Zaburannyi N."/>
            <person name="Krysciak D."/>
            <person name="Breuer M."/>
            <person name="Hauer B."/>
            <person name="Streit W.R."/>
            <person name="Muller R."/>
            <person name="Daniel R."/>
            <person name="Jaeger K.E."/>
        </authorList>
    </citation>
    <scope>NUCLEOTIDE SEQUENCE [LARGE SCALE GENOMIC DNA]</scope>
    <source>
        <strain evidence="5 6">PG1</strain>
    </source>
</reference>
<dbReference type="InterPro" id="IPR002110">
    <property type="entry name" value="Ankyrin_rpt"/>
</dbReference>
<feature type="repeat" description="ANK" evidence="3">
    <location>
        <begin position="104"/>
        <end position="136"/>
    </location>
</feature>
<dbReference type="PROSITE" id="PS50088">
    <property type="entry name" value="ANK_REPEAT"/>
    <property type="match status" value="3"/>
</dbReference>
<sequence length="243" mass="25273">MKTIHGASTIRPGAALRALVIAAGVAAGLAAPLAQAESRDAIVKAVKFDDIDDIAKQLKHGLDPNLTDERGNPLLVIAAREKSDKVAEALAAAPNVDLEKTDPAGENGLMMASLNGDLPLVKYLVDKGAEVSKKGWTALHYAATNGHDDVVSYLLDKSAYIDAGSPNGTTPLMMAARGNHDTTVTLLLDQGADPAIKNQVGVTALEFAKHYQAPDAVAILSKRTVRIGDARPANAGNGQNSAK</sequence>
<keyword evidence="2 3" id="KW-0040">ANK repeat</keyword>
<gene>
    <name evidence="5" type="ORF">BGL_1c23130</name>
</gene>
<dbReference type="Pfam" id="PF12796">
    <property type="entry name" value="Ank_2"/>
    <property type="match status" value="2"/>
</dbReference>
<name>A0A0B6RNC4_BURPL</name>
<feature type="repeat" description="ANK" evidence="3">
    <location>
        <begin position="167"/>
        <end position="199"/>
    </location>
</feature>
<protein>
    <submittedName>
        <fullName evidence="5">Uncharacterized protein</fullName>
    </submittedName>
</protein>
<dbReference type="SMART" id="SM00248">
    <property type="entry name" value="ANK"/>
    <property type="match status" value="4"/>
</dbReference>
<reference evidence="6" key="1">
    <citation type="submission" date="2011-03" db="EMBL/GenBank/DDBJ databases">
        <authorList>
            <person name="Voget S."/>
            <person name="Streit W.R."/>
            <person name="Jaeger K.E."/>
            <person name="Daniel R."/>
        </authorList>
    </citation>
    <scope>NUCLEOTIDE SEQUENCE [LARGE SCALE GENOMIC DNA]</scope>
    <source>
        <strain evidence="6">PG1</strain>
    </source>
</reference>
<evidence type="ECO:0000256" key="2">
    <source>
        <dbReference type="ARBA" id="ARBA00023043"/>
    </source>
</evidence>
<feature type="signal peptide" evidence="4">
    <location>
        <begin position="1"/>
        <end position="36"/>
    </location>
</feature>
<proteinExistence type="predicted"/>
<dbReference type="KEGG" id="bgp:BGL_1c23130"/>
<feature type="repeat" description="ANK" evidence="3">
    <location>
        <begin position="134"/>
        <end position="166"/>
    </location>
</feature>
<keyword evidence="1" id="KW-0677">Repeat</keyword>
<dbReference type="RefSeq" id="WP_042625243.1">
    <property type="nucleotide sequence ID" value="NZ_CP002580.1"/>
</dbReference>
<keyword evidence="4" id="KW-0732">Signal</keyword>
<dbReference type="PANTHER" id="PTHR24171:SF8">
    <property type="entry name" value="BRCA1-ASSOCIATED RING DOMAIN PROTEIN 1"/>
    <property type="match status" value="1"/>
</dbReference>
<evidence type="ECO:0000313" key="6">
    <source>
        <dbReference type="Proteomes" id="UP000031838"/>
    </source>
</evidence>
<dbReference type="Proteomes" id="UP000031838">
    <property type="component" value="Chromosome 1"/>
</dbReference>
<evidence type="ECO:0000256" key="1">
    <source>
        <dbReference type="ARBA" id="ARBA00022737"/>
    </source>
</evidence>
<evidence type="ECO:0000256" key="3">
    <source>
        <dbReference type="PROSITE-ProRule" id="PRU00023"/>
    </source>
</evidence>
<dbReference type="PANTHER" id="PTHR24171">
    <property type="entry name" value="ANKYRIN REPEAT DOMAIN-CONTAINING PROTEIN 39-RELATED"/>
    <property type="match status" value="1"/>
</dbReference>
<dbReference type="PROSITE" id="PS50297">
    <property type="entry name" value="ANK_REP_REGION"/>
    <property type="match status" value="3"/>
</dbReference>
<dbReference type="PRINTS" id="PR01415">
    <property type="entry name" value="ANKYRIN"/>
</dbReference>
<dbReference type="SUPFAM" id="SSF48403">
    <property type="entry name" value="Ankyrin repeat"/>
    <property type="match status" value="1"/>
</dbReference>
<dbReference type="EMBL" id="CP002580">
    <property type="protein sequence ID" value="AJK46817.1"/>
    <property type="molecule type" value="Genomic_DNA"/>
</dbReference>
<evidence type="ECO:0000313" key="5">
    <source>
        <dbReference type="EMBL" id="AJK46817.1"/>
    </source>
</evidence>
<keyword evidence="6" id="KW-1185">Reference proteome</keyword>
<feature type="chain" id="PRO_5002109280" evidence="4">
    <location>
        <begin position="37"/>
        <end position="243"/>
    </location>
</feature>
<dbReference type="Gene3D" id="1.25.40.20">
    <property type="entry name" value="Ankyrin repeat-containing domain"/>
    <property type="match status" value="2"/>
</dbReference>
<dbReference type="InterPro" id="IPR036770">
    <property type="entry name" value="Ankyrin_rpt-contain_sf"/>
</dbReference>